<gene>
    <name evidence="1" type="ORF">R1sor_020351</name>
</gene>
<sequence length="122" mass="13942">MSPHMKSYTEEILSILEECRENLPVTPSTAPLDLDSMTVEELIKELIEKADTDLEDMDQLQEERYATLAQKRIAIYMEGRSALKCSLCLQSDIVDNGTSLSHEFCPQCSAALQFWLKYSFTR</sequence>
<dbReference type="Proteomes" id="UP001633002">
    <property type="component" value="Unassembled WGS sequence"/>
</dbReference>
<dbReference type="AlphaFoldDB" id="A0ABD3IIG9"/>
<keyword evidence="2" id="KW-1185">Reference proteome</keyword>
<accession>A0ABD3IIG9</accession>
<comment type="caution">
    <text evidence="1">The sequence shown here is derived from an EMBL/GenBank/DDBJ whole genome shotgun (WGS) entry which is preliminary data.</text>
</comment>
<evidence type="ECO:0000313" key="1">
    <source>
        <dbReference type="EMBL" id="KAL3702329.1"/>
    </source>
</evidence>
<evidence type="ECO:0000313" key="2">
    <source>
        <dbReference type="Proteomes" id="UP001633002"/>
    </source>
</evidence>
<dbReference type="EMBL" id="JBJQOH010000001">
    <property type="protein sequence ID" value="KAL3702329.1"/>
    <property type="molecule type" value="Genomic_DNA"/>
</dbReference>
<reference evidence="1 2" key="1">
    <citation type="submission" date="2024-09" db="EMBL/GenBank/DDBJ databases">
        <title>Chromosome-scale assembly of Riccia sorocarpa.</title>
        <authorList>
            <person name="Paukszto L."/>
        </authorList>
    </citation>
    <scope>NUCLEOTIDE SEQUENCE [LARGE SCALE GENOMIC DNA]</scope>
    <source>
        <strain evidence="1">LP-2024</strain>
        <tissue evidence="1">Aerial parts of the thallus</tissue>
    </source>
</reference>
<proteinExistence type="predicted"/>
<protein>
    <submittedName>
        <fullName evidence="1">Uncharacterized protein</fullName>
    </submittedName>
</protein>
<name>A0ABD3IIG9_9MARC</name>
<organism evidence="1 2">
    <name type="scientific">Riccia sorocarpa</name>
    <dbReference type="NCBI Taxonomy" id="122646"/>
    <lineage>
        <taxon>Eukaryota</taxon>
        <taxon>Viridiplantae</taxon>
        <taxon>Streptophyta</taxon>
        <taxon>Embryophyta</taxon>
        <taxon>Marchantiophyta</taxon>
        <taxon>Marchantiopsida</taxon>
        <taxon>Marchantiidae</taxon>
        <taxon>Marchantiales</taxon>
        <taxon>Ricciaceae</taxon>
        <taxon>Riccia</taxon>
    </lineage>
</organism>